<proteinExistence type="predicted"/>
<dbReference type="PRINTS" id="PR00032">
    <property type="entry name" value="HTHARAC"/>
</dbReference>
<gene>
    <name evidence="5" type="ORF">PM3016_4441</name>
</gene>
<organism evidence="5 6">
    <name type="scientific">Paenibacillus mucilaginosus 3016</name>
    <dbReference type="NCBI Taxonomy" id="1116391"/>
    <lineage>
        <taxon>Bacteria</taxon>
        <taxon>Bacillati</taxon>
        <taxon>Bacillota</taxon>
        <taxon>Bacilli</taxon>
        <taxon>Bacillales</taxon>
        <taxon>Paenibacillaceae</taxon>
        <taxon>Paenibacillus</taxon>
    </lineage>
</organism>
<dbReference type="PANTHER" id="PTHR43280">
    <property type="entry name" value="ARAC-FAMILY TRANSCRIPTIONAL REGULATOR"/>
    <property type="match status" value="1"/>
</dbReference>
<dbReference type="InterPro" id="IPR018062">
    <property type="entry name" value="HTH_AraC-typ_CS"/>
</dbReference>
<dbReference type="Proteomes" id="UP000007523">
    <property type="component" value="Chromosome"/>
</dbReference>
<reference evidence="5 6" key="1">
    <citation type="journal article" date="2012" name="J. Bacteriol.">
        <title>Complete Genome Sequence of Paenibacillus mucilaginosus 3016, a Bacterium Functional as Microbial Fertilizer.</title>
        <authorList>
            <person name="Ma M."/>
            <person name="Wang Z."/>
            <person name="Li L."/>
            <person name="Jiang X."/>
            <person name="Guan D."/>
            <person name="Cao F."/>
            <person name="Chen H."/>
            <person name="Wang X."/>
            <person name="Shen D."/>
            <person name="Du B."/>
            <person name="Li J."/>
        </authorList>
    </citation>
    <scope>NUCLEOTIDE SEQUENCE [LARGE SCALE GENOMIC DNA]</scope>
    <source>
        <strain evidence="5 6">3016</strain>
    </source>
</reference>
<dbReference type="Pfam" id="PF12833">
    <property type="entry name" value="HTH_18"/>
    <property type="match status" value="1"/>
</dbReference>
<dbReference type="InterPro" id="IPR009057">
    <property type="entry name" value="Homeodomain-like_sf"/>
</dbReference>
<accession>H6NQ14</accession>
<feature type="domain" description="HTH araC/xylS-type" evidence="4">
    <location>
        <begin position="18"/>
        <end position="116"/>
    </location>
</feature>
<dbReference type="SMART" id="SM00342">
    <property type="entry name" value="HTH_ARAC"/>
    <property type="match status" value="1"/>
</dbReference>
<dbReference type="PROSITE" id="PS00041">
    <property type="entry name" value="HTH_ARAC_FAMILY_1"/>
    <property type="match status" value="1"/>
</dbReference>
<dbReference type="PANTHER" id="PTHR43280:SF2">
    <property type="entry name" value="HTH-TYPE TRANSCRIPTIONAL REGULATOR EXSA"/>
    <property type="match status" value="1"/>
</dbReference>
<dbReference type="AlphaFoldDB" id="H6NQ14"/>
<dbReference type="PROSITE" id="PS01124">
    <property type="entry name" value="HTH_ARAC_FAMILY_2"/>
    <property type="match status" value="1"/>
</dbReference>
<evidence type="ECO:0000256" key="3">
    <source>
        <dbReference type="ARBA" id="ARBA00023163"/>
    </source>
</evidence>
<dbReference type="HOGENOM" id="CLU_000445_81_14_9"/>
<keyword evidence="3" id="KW-0804">Transcription</keyword>
<evidence type="ECO:0000256" key="1">
    <source>
        <dbReference type="ARBA" id="ARBA00023015"/>
    </source>
</evidence>
<evidence type="ECO:0000259" key="4">
    <source>
        <dbReference type="PROSITE" id="PS01124"/>
    </source>
</evidence>
<dbReference type="EMBL" id="CP003235">
    <property type="protein sequence ID" value="AFC31205.1"/>
    <property type="molecule type" value="Genomic_DNA"/>
</dbReference>
<protein>
    <submittedName>
        <fullName evidence="5">AraC family transcriptional regulator</fullName>
    </submittedName>
</protein>
<dbReference type="GO" id="GO:0043565">
    <property type="term" value="F:sequence-specific DNA binding"/>
    <property type="evidence" value="ECO:0007669"/>
    <property type="project" value="InterPro"/>
</dbReference>
<dbReference type="STRING" id="1116391.PM3016_4441"/>
<dbReference type="Gene3D" id="1.10.10.60">
    <property type="entry name" value="Homeodomain-like"/>
    <property type="match status" value="2"/>
</dbReference>
<dbReference type="RefSeq" id="WP_014370963.1">
    <property type="nucleotide sequence ID" value="NC_016935.1"/>
</dbReference>
<dbReference type="InterPro" id="IPR020449">
    <property type="entry name" value="Tscrpt_reg_AraC-type_HTH"/>
</dbReference>
<name>H6NQ14_9BACL</name>
<dbReference type="InterPro" id="IPR018060">
    <property type="entry name" value="HTH_AraC"/>
</dbReference>
<evidence type="ECO:0000313" key="6">
    <source>
        <dbReference type="Proteomes" id="UP000007523"/>
    </source>
</evidence>
<dbReference type="SUPFAM" id="SSF46689">
    <property type="entry name" value="Homeodomain-like"/>
    <property type="match status" value="2"/>
</dbReference>
<dbReference type="GO" id="GO:0003700">
    <property type="term" value="F:DNA-binding transcription factor activity"/>
    <property type="evidence" value="ECO:0007669"/>
    <property type="project" value="InterPro"/>
</dbReference>
<keyword evidence="1" id="KW-0805">Transcription regulation</keyword>
<dbReference type="KEGG" id="pmq:PM3016_4441"/>
<keyword evidence="2" id="KW-0238">DNA-binding</keyword>
<evidence type="ECO:0000256" key="2">
    <source>
        <dbReference type="ARBA" id="ARBA00023125"/>
    </source>
</evidence>
<sequence length="119" mass="14053">MKRGRPKRPPPLPGSLAEKTEAYLRQHYQADVTNQSLAAALHFHPNYIVRSMKEIYHCTPMEYLHQYRLEQAKLLLIKTEWPVAQIAERVGFHYAPYFSSCFKQYIGITPLRFRKQYSP</sequence>
<evidence type="ECO:0000313" key="5">
    <source>
        <dbReference type="EMBL" id="AFC31205.1"/>
    </source>
</evidence>
<keyword evidence="6" id="KW-1185">Reference proteome</keyword>